<evidence type="ECO:0000256" key="3">
    <source>
        <dbReference type="ARBA" id="ARBA00022806"/>
    </source>
</evidence>
<keyword evidence="8" id="KW-1185">Reference proteome</keyword>
<dbReference type="Pfam" id="PF00580">
    <property type="entry name" value="UvrD-helicase"/>
    <property type="match status" value="1"/>
</dbReference>
<keyword evidence="2 5" id="KW-0378">Hydrolase</keyword>
<evidence type="ECO:0000256" key="4">
    <source>
        <dbReference type="ARBA" id="ARBA00022840"/>
    </source>
</evidence>
<keyword evidence="1 5" id="KW-0547">Nucleotide-binding</keyword>
<organism evidence="7 8">
    <name type="scientific">Cryptosporangium minutisporangium</name>
    <dbReference type="NCBI Taxonomy" id="113569"/>
    <lineage>
        <taxon>Bacteria</taxon>
        <taxon>Bacillati</taxon>
        <taxon>Actinomycetota</taxon>
        <taxon>Actinomycetes</taxon>
        <taxon>Cryptosporangiales</taxon>
        <taxon>Cryptosporangiaceae</taxon>
        <taxon>Cryptosporangium</taxon>
    </lineage>
</organism>
<dbReference type="Proteomes" id="UP001501676">
    <property type="component" value="Unassembled WGS sequence"/>
</dbReference>
<name>A0ABP6T5R5_9ACTN</name>
<evidence type="ECO:0000313" key="7">
    <source>
        <dbReference type="EMBL" id="GAA3392930.1"/>
    </source>
</evidence>
<proteinExistence type="predicted"/>
<dbReference type="InterPro" id="IPR027785">
    <property type="entry name" value="UvrD-like_helicase_C"/>
</dbReference>
<dbReference type="Gene3D" id="3.40.50.300">
    <property type="entry name" value="P-loop containing nucleotide triphosphate hydrolases"/>
    <property type="match status" value="3"/>
</dbReference>
<keyword evidence="4 5" id="KW-0067">ATP-binding</keyword>
<dbReference type="SUPFAM" id="SSF52540">
    <property type="entry name" value="P-loop containing nucleoside triphosphate hydrolases"/>
    <property type="match status" value="1"/>
</dbReference>
<dbReference type="RefSeq" id="WP_345731266.1">
    <property type="nucleotide sequence ID" value="NZ_BAAAYN010000040.1"/>
</dbReference>
<reference evidence="8" key="1">
    <citation type="journal article" date="2019" name="Int. J. Syst. Evol. Microbiol.">
        <title>The Global Catalogue of Microorganisms (GCM) 10K type strain sequencing project: providing services to taxonomists for standard genome sequencing and annotation.</title>
        <authorList>
            <consortium name="The Broad Institute Genomics Platform"/>
            <consortium name="The Broad Institute Genome Sequencing Center for Infectious Disease"/>
            <person name="Wu L."/>
            <person name="Ma J."/>
        </authorList>
    </citation>
    <scope>NUCLEOTIDE SEQUENCE [LARGE SCALE GENOMIC DNA]</scope>
    <source>
        <strain evidence="8">JCM 9458</strain>
    </source>
</reference>
<keyword evidence="3 5" id="KW-0347">Helicase</keyword>
<dbReference type="PANTHER" id="PTHR11070">
    <property type="entry name" value="UVRD / RECB / PCRA DNA HELICASE FAMILY MEMBER"/>
    <property type="match status" value="1"/>
</dbReference>
<comment type="caution">
    <text evidence="7">The sequence shown here is derived from an EMBL/GenBank/DDBJ whole genome shotgun (WGS) entry which is preliminary data.</text>
</comment>
<evidence type="ECO:0000256" key="5">
    <source>
        <dbReference type="PROSITE-ProRule" id="PRU00560"/>
    </source>
</evidence>
<feature type="binding site" evidence="5">
    <location>
        <begin position="209"/>
        <end position="216"/>
    </location>
    <ligand>
        <name>ATP</name>
        <dbReference type="ChEBI" id="CHEBI:30616"/>
    </ligand>
</feature>
<dbReference type="Pfam" id="PF13538">
    <property type="entry name" value="UvrD_C_2"/>
    <property type="match status" value="1"/>
</dbReference>
<dbReference type="EMBL" id="BAAAYN010000040">
    <property type="protein sequence ID" value="GAA3392930.1"/>
    <property type="molecule type" value="Genomic_DNA"/>
</dbReference>
<dbReference type="PANTHER" id="PTHR11070:SF45">
    <property type="entry name" value="DNA 3'-5' HELICASE"/>
    <property type="match status" value="1"/>
</dbReference>
<dbReference type="InterPro" id="IPR000212">
    <property type="entry name" value="DNA_helicase_UvrD/REP"/>
</dbReference>
<accession>A0ABP6T5R5</accession>
<evidence type="ECO:0000313" key="8">
    <source>
        <dbReference type="Proteomes" id="UP001501676"/>
    </source>
</evidence>
<evidence type="ECO:0000256" key="2">
    <source>
        <dbReference type="ARBA" id="ARBA00022801"/>
    </source>
</evidence>
<feature type="domain" description="UvrD-like helicase ATP-binding" evidence="6">
    <location>
        <begin position="188"/>
        <end position="641"/>
    </location>
</feature>
<dbReference type="PROSITE" id="PS51198">
    <property type="entry name" value="UVRD_HELICASE_ATP_BIND"/>
    <property type="match status" value="1"/>
</dbReference>
<dbReference type="InterPro" id="IPR027417">
    <property type="entry name" value="P-loop_NTPase"/>
</dbReference>
<sequence length="793" mass="84345">MSLADSVTPHDAPSDLDREQNRLTVLYARLDTLRDTTRQRLAEVAARPGGTPQARTERDAAFTEYATRLSRLEAAENGLCFGRLDLRSGERHYIGRIGLPADDPDADPLLVDWRAPAARAFYVATSAAPEGVHRRRHIVTRGRRVVSLDDEVLDGAPDAGRENLAGAAALLAAVNTGRTGRMQDIVATLQAEQDAIIRSDQNGVLVVQGGPGTGKTAVALHRAAYLLYHSARIASRGVLVVGPNATFLRYIGQVLPGLGETSVLLSTVGELFPGVVADRREAAATVEVKGRPVLADVLAAAVRDRQAPPGRPLTLQVGDDPVRLEPEFWVAAADRARATRRPHNQARPTFVRLVVDEVARQLIAHARGLADRLVADAAEMLGGADLDAAVRGDLARLGLADAPGDEDAYAETAVDYRAVAESDPAVADACELLWPRLTPQRLLAELFASPDRLASAAGGLLTPDEQALLVRPAVSSVAGGWSTADLLLLDEALQVLGVDDRAARSRAARSRDEEIAYAQGVLDIAAGSASEDGEALSVTDMLDAHQLADQFGVADRRTIAERAAADRTWTFGHVIVDEAQELSPMAWRLLMRRCPTRSMTLVGDIAQTSSPGGLRAWDQALEPFVGDRWRLTRLSVNYRTPAEIMALTAPLLATLDADAEPPSSVRETGVPPWHAEVPPEQVAEHVRAQLAELGQGRLAVITPDALASEVAAVLPEASAGPDPDLTAPVVVLGVGQAKGLEFDVVLLVDPAGMIDASPRGGNDLYVALTRATQRLGVLHPGPLPGVLREAFTA</sequence>
<gene>
    <name evidence="7" type="ORF">GCM10020369_56470</name>
</gene>
<evidence type="ECO:0000259" key="6">
    <source>
        <dbReference type="PROSITE" id="PS51198"/>
    </source>
</evidence>
<dbReference type="InterPro" id="IPR014016">
    <property type="entry name" value="UvrD-like_ATP-bd"/>
</dbReference>
<protein>
    <submittedName>
        <fullName evidence="7">AAA family ATPase</fullName>
    </submittedName>
</protein>
<evidence type="ECO:0000256" key="1">
    <source>
        <dbReference type="ARBA" id="ARBA00022741"/>
    </source>
</evidence>